<name>A0A4R4K386_9BACT</name>
<evidence type="ECO:0000259" key="1">
    <source>
        <dbReference type="Pfam" id="PF13460"/>
    </source>
</evidence>
<keyword evidence="3" id="KW-1185">Reference proteome</keyword>
<dbReference type="Proteomes" id="UP000295706">
    <property type="component" value="Unassembled WGS sequence"/>
</dbReference>
<sequence length="214" mass="23767">MKQTIKIAVIGGTGKSGKYLVNQLLTQGFELKLLLRNPDTFQNHSPQIQVVYGSVANYEAVYELLEDCQAVISALGLGVPASEPTIFSLSTTHVLRAMKEHAINRYLVITGLNVDAPQDNKSSKTQFATEWMKQHYPISTTNKQHEFEILTKSTVDWTLVRLPLIEQTDVSGPVQVSLEDCPGDTISATSLSNFLIEQLFSDTYFEKSPFIANV</sequence>
<dbReference type="RefSeq" id="WP_132120667.1">
    <property type="nucleotide sequence ID" value="NZ_SMJU01000013.1"/>
</dbReference>
<dbReference type="InterPro" id="IPR051606">
    <property type="entry name" value="Polyketide_Oxido-like"/>
</dbReference>
<proteinExistence type="predicted"/>
<dbReference type="Gene3D" id="3.40.50.720">
    <property type="entry name" value="NAD(P)-binding Rossmann-like Domain"/>
    <property type="match status" value="1"/>
</dbReference>
<dbReference type="PANTHER" id="PTHR43355">
    <property type="entry name" value="FLAVIN REDUCTASE (NADPH)"/>
    <property type="match status" value="1"/>
</dbReference>
<evidence type="ECO:0000313" key="3">
    <source>
        <dbReference type="Proteomes" id="UP000295706"/>
    </source>
</evidence>
<accession>A0A4R4K386</accession>
<dbReference type="AlphaFoldDB" id="A0A4R4K386"/>
<dbReference type="InterPro" id="IPR016040">
    <property type="entry name" value="NAD(P)-bd_dom"/>
</dbReference>
<feature type="domain" description="NAD(P)-binding" evidence="1">
    <location>
        <begin position="11"/>
        <end position="200"/>
    </location>
</feature>
<evidence type="ECO:0000313" key="2">
    <source>
        <dbReference type="EMBL" id="TDB61847.1"/>
    </source>
</evidence>
<organism evidence="2 3">
    <name type="scientific">Arundinibacter roseus</name>
    <dbReference type="NCBI Taxonomy" id="2070510"/>
    <lineage>
        <taxon>Bacteria</taxon>
        <taxon>Pseudomonadati</taxon>
        <taxon>Bacteroidota</taxon>
        <taxon>Cytophagia</taxon>
        <taxon>Cytophagales</taxon>
        <taxon>Spirosomataceae</taxon>
        <taxon>Arundinibacter</taxon>
    </lineage>
</organism>
<reference evidence="2 3" key="1">
    <citation type="submission" date="2019-02" db="EMBL/GenBank/DDBJ databases">
        <title>Arundinibacter roseus gen. nov., sp. nov., a new member of the family Cytophagaceae.</title>
        <authorList>
            <person name="Szuroczki S."/>
            <person name="Khayer B."/>
            <person name="Sproer C."/>
            <person name="Toumi M."/>
            <person name="Szabo A."/>
            <person name="Felfoldi T."/>
            <person name="Schumann P."/>
            <person name="Toth E."/>
        </authorList>
    </citation>
    <scope>NUCLEOTIDE SEQUENCE [LARGE SCALE GENOMIC DNA]</scope>
    <source>
        <strain evidence="2 3">DMA-k-7a</strain>
    </source>
</reference>
<dbReference type="EMBL" id="SMJU01000013">
    <property type="protein sequence ID" value="TDB61847.1"/>
    <property type="molecule type" value="Genomic_DNA"/>
</dbReference>
<dbReference type="OrthoDB" id="9790734at2"/>
<dbReference type="GO" id="GO:0042602">
    <property type="term" value="F:riboflavin reductase (NADPH) activity"/>
    <property type="evidence" value="ECO:0007669"/>
    <property type="project" value="TreeGrafter"/>
</dbReference>
<dbReference type="GO" id="GO:0004074">
    <property type="term" value="F:biliverdin reductase [NAD(P)H] activity"/>
    <property type="evidence" value="ECO:0007669"/>
    <property type="project" value="TreeGrafter"/>
</dbReference>
<gene>
    <name evidence="2" type="ORF">EZE20_19085</name>
</gene>
<dbReference type="Pfam" id="PF13460">
    <property type="entry name" value="NAD_binding_10"/>
    <property type="match status" value="1"/>
</dbReference>
<protein>
    <submittedName>
        <fullName evidence="2">NAD-dependent epimerase/dehydratase family protein</fullName>
    </submittedName>
</protein>
<comment type="caution">
    <text evidence="2">The sequence shown here is derived from an EMBL/GenBank/DDBJ whole genome shotgun (WGS) entry which is preliminary data.</text>
</comment>
<dbReference type="InterPro" id="IPR036291">
    <property type="entry name" value="NAD(P)-bd_dom_sf"/>
</dbReference>
<dbReference type="PANTHER" id="PTHR43355:SF2">
    <property type="entry name" value="FLAVIN REDUCTASE (NADPH)"/>
    <property type="match status" value="1"/>
</dbReference>
<dbReference type="SUPFAM" id="SSF51735">
    <property type="entry name" value="NAD(P)-binding Rossmann-fold domains"/>
    <property type="match status" value="1"/>
</dbReference>